<accession>A0A8S3T0R4</accession>
<name>A0A8S3T0R4_MYTED</name>
<dbReference type="InterPro" id="IPR008979">
    <property type="entry name" value="Galactose-bd-like_sf"/>
</dbReference>
<sequence>MSSMYVPGDYNCCLSEYAVDGNITTWVYQDMICAHSSKTNIQQEWWTVDLQNVYVIKEIEIYGRTDCCGDNLSNFDVDVIIPTCPCNGWNDLTDGDVSHCHYQTGAVSPSIRITCPSNTRGRFVRIKCCDMLTLVICEVKVNGDKLSSTRQSGLLSSVGVYARGHIGSRYVGPVIETFVAQSKIQCTSVCITKNDCYAAEYDRNTTSCTMKGECTNGTQTSLFQDNSTDVFCVL</sequence>
<organism evidence="2 3">
    <name type="scientific">Mytilus edulis</name>
    <name type="common">Blue mussel</name>
    <dbReference type="NCBI Taxonomy" id="6550"/>
    <lineage>
        <taxon>Eukaryota</taxon>
        <taxon>Metazoa</taxon>
        <taxon>Spiralia</taxon>
        <taxon>Lophotrochozoa</taxon>
        <taxon>Mollusca</taxon>
        <taxon>Bivalvia</taxon>
        <taxon>Autobranchia</taxon>
        <taxon>Pteriomorphia</taxon>
        <taxon>Mytilida</taxon>
        <taxon>Mytiloidea</taxon>
        <taxon>Mytilidae</taxon>
        <taxon>Mytilinae</taxon>
        <taxon>Mytilus</taxon>
    </lineage>
</organism>
<keyword evidence="3" id="KW-1185">Reference proteome</keyword>
<dbReference type="Gene3D" id="2.60.120.260">
    <property type="entry name" value="Galactose-binding domain-like"/>
    <property type="match status" value="1"/>
</dbReference>
<proteinExistence type="predicted"/>
<dbReference type="SUPFAM" id="SSF49785">
    <property type="entry name" value="Galactose-binding domain-like"/>
    <property type="match status" value="1"/>
</dbReference>
<evidence type="ECO:0000259" key="1">
    <source>
        <dbReference type="Pfam" id="PF00024"/>
    </source>
</evidence>
<reference evidence="2" key="1">
    <citation type="submission" date="2021-03" db="EMBL/GenBank/DDBJ databases">
        <authorList>
            <person name="Bekaert M."/>
        </authorList>
    </citation>
    <scope>NUCLEOTIDE SEQUENCE</scope>
</reference>
<dbReference type="Proteomes" id="UP000683360">
    <property type="component" value="Unassembled WGS sequence"/>
</dbReference>
<comment type="caution">
    <text evidence="2">The sequence shown here is derived from an EMBL/GenBank/DDBJ whole genome shotgun (WGS) entry which is preliminary data.</text>
</comment>
<dbReference type="Pfam" id="PF00024">
    <property type="entry name" value="PAN_1"/>
    <property type="match status" value="1"/>
</dbReference>
<feature type="domain" description="Apple" evidence="1">
    <location>
        <begin position="165"/>
        <end position="231"/>
    </location>
</feature>
<dbReference type="PANTHER" id="PTHR45713">
    <property type="entry name" value="FTP DOMAIN-CONTAINING PROTEIN"/>
    <property type="match status" value="1"/>
</dbReference>
<evidence type="ECO:0000313" key="2">
    <source>
        <dbReference type="EMBL" id="CAG2227487.1"/>
    </source>
</evidence>
<dbReference type="Pfam" id="PF22633">
    <property type="entry name" value="F5_F8_type_C_2"/>
    <property type="match status" value="1"/>
</dbReference>
<dbReference type="PANTHER" id="PTHR45713:SF6">
    <property type="entry name" value="F5_8 TYPE C DOMAIN-CONTAINING PROTEIN"/>
    <property type="match status" value="1"/>
</dbReference>
<evidence type="ECO:0000313" key="3">
    <source>
        <dbReference type="Proteomes" id="UP000683360"/>
    </source>
</evidence>
<gene>
    <name evidence="2" type="ORF">MEDL_40510</name>
</gene>
<protein>
    <recommendedName>
        <fullName evidence="1">Apple domain-containing protein</fullName>
    </recommendedName>
</protein>
<dbReference type="InterPro" id="IPR003609">
    <property type="entry name" value="Pan_app"/>
</dbReference>
<dbReference type="AlphaFoldDB" id="A0A8S3T0R4"/>
<dbReference type="InterPro" id="IPR051941">
    <property type="entry name" value="BG_Antigen-Binding_Lectin"/>
</dbReference>
<dbReference type="EMBL" id="CAJPWZ010001965">
    <property type="protein sequence ID" value="CAG2227487.1"/>
    <property type="molecule type" value="Genomic_DNA"/>
</dbReference>
<dbReference type="OrthoDB" id="6064643at2759"/>